<evidence type="ECO:0000256" key="2">
    <source>
        <dbReference type="ARBA" id="ARBA00022679"/>
    </source>
</evidence>
<dbReference type="InterPro" id="IPR026888">
    <property type="entry name" value="AcetylCoA_hyd_C"/>
</dbReference>
<feature type="domain" description="Acetyl-CoA hydrolase/transferase N-terminal" evidence="3">
    <location>
        <begin position="7"/>
        <end position="170"/>
    </location>
</feature>
<dbReference type="Pfam" id="PF13336">
    <property type="entry name" value="AcetylCoA_hyd_C"/>
    <property type="match status" value="1"/>
</dbReference>
<comment type="similarity">
    <text evidence="1">Belongs to the acetyl-CoA hydrolase/transferase family.</text>
</comment>
<proteinExistence type="inferred from homology"/>
<dbReference type="GO" id="GO:0016787">
    <property type="term" value="F:hydrolase activity"/>
    <property type="evidence" value="ECO:0007669"/>
    <property type="project" value="UniProtKB-KW"/>
</dbReference>
<evidence type="ECO:0000259" key="3">
    <source>
        <dbReference type="Pfam" id="PF02550"/>
    </source>
</evidence>
<dbReference type="Gene3D" id="3.40.1080.20">
    <property type="entry name" value="Acetyl-CoA hydrolase/transferase C-terminal domain"/>
    <property type="match status" value="1"/>
</dbReference>
<sequence>MHYHYVRAEEAVKLIKSHQRVFIHGSAATPTYLIQELAKRKDELRQVEIVSISTFGPMPLAAEDCKESFFINTFFVSQNVRKAVNSEQGDYIPVFLSEIGQVFKRKILPLDVAIVQVSEPDSHGFCSLGISVDIAKAAVDSANVVIAQVNHRMPRTHGDGHIHFSRFDAAVFVDQPLHEVNYAEKVGDSETKIGNFIAEMVEDRSTLQLGVGAIPDAVLTALKHHKDLGIHTEMFSNGIIDLLESGAITNAYKKKHKGKILTSFAVGDKKLYDTIHDNPLFTFQEAEYVNDSAIIRKNPKMVSINSCLEVDLTGQVCADSLGSYQYSGVGGQMDFMRGASLSEGGKPILALSSATKKGQSKIVPFLKEGAGVVTTRAHVHYVVTEYGVAYLYGKNLKQRAIALMNIAHPDHREDLDRAIHQRFGGGVFSGI</sequence>
<dbReference type="RefSeq" id="WP_382388445.1">
    <property type="nucleotide sequence ID" value="NZ_JBHLWI010000040.1"/>
</dbReference>
<dbReference type="EMBL" id="JBHLWI010000040">
    <property type="protein sequence ID" value="MFC0263939.1"/>
    <property type="molecule type" value="Genomic_DNA"/>
</dbReference>
<dbReference type="Pfam" id="PF02550">
    <property type="entry name" value="AcetylCoA_hydro"/>
    <property type="match status" value="1"/>
</dbReference>
<dbReference type="SUPFAM" id="SSF100950">
    <property type="entry name" value="NagB/RpiA/CoA transferase-like"/>
    <property type="match status" value="2"/>
</dbReference>
<dbReference type="InterPro" id="IPR037171">
    <property type="entry name" value="NagB/RpiA_transferase-like"/>
</dbReference>
<dbReference type="Gene3D" id="3.30.750.70">
    <property type="entry name" value="4-hydroxybutyrate coenzyme like domains"/>
    <property type="match status" value="1"/>
</dbReference>
<evidence type="ECO:0000256" key="1">
    <source>
        <dbReference type="ARBA" id="ARBA00009632"/>
    </source>
</evidence>
<dbReference type="InterPro" id="IPR003702">
    <property type="entry name" value="ActCoA_hydro_N"/>
</dbReference>
<feature type="domain" description="Acetyl-CoA hydrolase/transferase C-terminal" evidence="4">
    <location>
        <begin position="267"/>
        <end position="417"/>
    </location>
</feature>
<evidence type="ECO:0000313" key="6">
    <source>
        <dbReference type="Proteomes" id="UP001589797"/>
    </source>
</evidence>
<dbReference type="Proteomes" id="UP001589797">
    <property type="component" value="Unassembled WGS sequence"/>
</dbReference>
<keyword evidence="6" id="KW-1185">Reference proteome</keyword>
<keyword evidence="2" id="KW-0808">Transferase</keyword>
<protein>
    <submittedName>
        <fullName evidence="5">Acetyl-CoA hydrolase/transferase family protein</fullName>
    </submittedName>
</protein>
<reference evidence="5 6" key="1">
    <citation type="submission" date="2024-09" db="EMBL/GenBank/DDBJ databases">
        <authorList>
            <person name="Sun Q."/>
            <person name="Mori K."/>
        </authorList>
    </citation>
    <scope>NUCLEOTIDE SEQUENCE [LARGE SCALE GENOMIC DNA]</scope>
    <source>
        <strain evidence="5 6">CCM 7650</strain>
    </source>
</reference>
<organism evidence="5 6">
    <name type="scientific">Fontibacter flavus</name>
    <dbReference type="NCBI Taxonomy" id="654838"/>
    <lineage>
        <taxon>Bacteria</taxon>
        <taxon>Pseudomonadati</taxon>
        <taxon>Bacteroidota</taxon>
        <taxon>Cytophagia</taxon>
        <taxon>Cytophagales</taxon>
        <taxon>Cyclobacteriaceae</taxon>
        <taxon>Fontibacter</taxon>
    </lineage>
</organism>
<accession>A0ABV6FVR0</accession>
<keyword evidence="5" id="KW-0378">Hydrolase</keyword>
<comment type="caution">
    <text evidence="5">The sequence shown here is derived from an EMBL/GenBank/DDBJ whole genome shotgun (WGS) entry which is preliminary data.</text>
</comment>
<dbReference type="PANTHER" id="PTHR21432">
    <property type="entry name" value="ACETYL-COA HYDROLASE-RELATED"/>
    <property type="match status" value="1"/>
</dbReference>
<gene>
    <name evidence="5" type="ORF">ACFFIP_14695</name>
</gene>
<evidence type="ECO:0000259" key="4">
    <source>
        <dbReference type="Pfam" id="PF13336"/>
    </source>
</evidence>
<dbReference type="Gene3D" id="3.40.1080.10">
    <property type="entry name" value="Glutaconate Coenzyme A-transferase"/>
    <property type="match status" value="1"/>
</dbReference>
<dbReference type="PANTHER" id="PTHR21432:SF20">
    <property type="entry name" value="ACETYL-COA HYDROLASE"/>
    <property type="match status" value="1"/>
</dbReference>
<evidence type="ECO:0000313" key="5">
    <source>
        <dbReference type="EMBL" id="MFC0263939.1"/>
    </source>
</evidence>
<name>A0ABV6FVR0_9BACT</name>
<dbReference type="InterPro" id="IPR046433">
    <property type="entry name" value="ActCoA_hydro"/>
</dbReference>
<dbReference type="InterPro" id="IPR038460">
    <property type="entry name" value="AcetylCoA_hyd_C_sf"/>
</dbReference>